<evidence type="ECO:0000313" key="1">
    <source>
        <dbReference type="EMBL" id="MBA8951865.1"/>
    </source>
</evidence>
<organism evidence="1 2">
    <name type="scientific">Actinomadura namibiensis</name>
    <dbReference type="NCBI Taxonomy" id="182080"/>
    <lineage>
        <taxon>Bacteria</taxon>
        <taxon>Bacillati</taxon>
        <taxon>Actinomycetota</taxon>
        <taxon>Actinomycetes</taxon>
        <taxon>Streptosporangiales</taxon>
        <taxon>Thermomonosporaceae</taxon>
        <taxon>Actinomadura</taxon>
    </lineage>
</organism>
<keyword evidence="2" id="KW-1185">Reference proteome</keyword>
<accession>A0A7W3QLT0</accession>
<protein>
    <submittedName>
        <fullName evidence="1">Uncharacterized protein</fullName>
    </submittedName>
</protein>
<name>A0A7W3QLT0_ACTNM</name>
<proteinExistence type="predicted"/>
<dbReference type="AlphaFoldDB" id="A0A7W3QLT0"/>
<dbReference type="EMBL" id="JACJIA010000004">
    <property type="protein sequence ID" value="MBA8951865.1"/>
    <property type="molecule type" value="Genomic_DNA"/>
</dbReference>
<evidence type="ECO:0000313" key="2">
    <source>
        <dbReference type="Proteomes" id="UP000572680"/>
    </source>
</evidence>
<dbReference type="Proteomes" id="UP000572680">
    <property type="component" value="Unassembled WGS sequence"/>
</dbReference>
<sequence>MSDPLLDEVRWDGATLRLRGTLPGPATDVALVLRERDGDRVHELPAEVRDAGFAASVAAGALPRGLWDVSLRAGPATAPLAYHPGLDSMPRRRFLPDSTMVIAYFAPRGGGLALDVGGAPHPAGSTTADALAWNADDEELVVRGHLAVPAAETPVSATLVLHERGGATYEVIAMLEAGPDRLGYTAAVPLTRAFVDDPLPRGTWAAHLVLGFAGMHRDLLVFAPADPVELHVRRRLVPVRVTTARAPEPLTISVGR</sequence>
<comment type="caution">
    <text evidence="1">The sequence shown here is derived from an EMBL/GenBank/DDBJ whole genome shotgun (WGS) entry which is preliminary data.</text>
</comment>
<reference evidence="1 2" key="1">
    <citation type="submission" date="2020-08" db="EMBL/GenBank/DDBJ databases">
        <title>Genomic Encyclopedia of Type Strains, Phase IV (KMG-IV): sequencing the most valuable type-strain genomes for metagenomic binning, comparative biology and taxonomic classification.</title>
        <authorList>
            <person name="Goeker M."/>
        </authorList>
    </citation>
    <scope>NUCLEOTIDE SEQUENCE [LARGE SCALE GENOMIC DNA]</scope>
    <source>
        <strain evidence="1 2">DSM 44197</strain>
    </source>
</reference>
<gene>
    <name evidence="1" type="ORF">HNR61_003505</name>
</gene>
<dbReference type="RefSeq" id="WP_182844179.1">
    <property type="nucleotide sequence ID" value="NZ_BAAALP010000049.1"/>
</dbReference>